<dbReference type="EMBL" id="AE009441">
    <property type="protein sequence ID" value="AAL62899.1"/>
    <property type="molecule type" value="Genomic_DNA"/>
</dbReference>
<reference evidence="3 4" key="1">
    <citation type="journal article" date="2002" name="Proc. Natl. Acad. Sci. U.S.A.">
        <title>Genome sequence of the hyperthermophilic crenarchaeon Pyrobaculum aerophilum.</title>
        <authorList>
            <person name="Fitz-Gibbon S.T."/>
            <person name="Ladner H."/>
            <person name="Kim U.J."/>
            <person name="Stetter K.O."/>
            <person name="Simon M.I."/>
            <person name="Miller J.H."/>
        </authorList>
    </citation>
    <scope>NUCLEOTIDE SEQUENCE [LARGE SCALE GENOMIC DNA]</scope>
    <source>
        <strain evidence="4">ATCC 51768 / DSM 7523 / JCM 9630 / CIP 104966 / NBRC 100827 / IM2</strain>
    </source>
</reference>
<dbReference type="HOGENOM" id="CLU_1590941_0_0_2"/>
<keyword evidence="1" id="KW-0560">Oxidoreductase</keyword>
<dbReference type="AlphaFoldDB" id="Q8ZYU4"/>
<dbReference type="RefSeq" id="WP_011007371.1">
    <property type="nucleotide sequence ID" value="NC_003364.1"/>
</dbReference>
<dbReference type="PATRIC" id="fig|178306.9.peg.443"/>
<accession>Q8ZYU4</accession>
<organism evidence="3 4">
    <name type="scientific">Pyrobaculum aerophilum (strain ATCC 51768 / DSM 7523 / JCM 9630 / CIP 104966 / NBRC 100827 / IM2)</name>
    <dbReference type="NCBI Taxonomy" id="178306"/>
    <lineage>
        <taxon>Archaea</taxon>
        <taxon>Thermoproteota</taxon>
        <taxon>Thermoprotei</taxon>
        <taxon>Thermoproteales</taxon>
        <taxon>Thermoproteaceae</taxon>
        <taxon>Pyrobaculum</taxon>
    </lineage>
</organism>
<evidence type="ECO:0000259" key="2">
    <source>
        <dbReference type="Pfam" id="PF00346"/>
    </source>
</evidence>
<dbReference type="KEGG" id="pai:PAE0617"/>
<dbReference type="PANTHER" id="PTHR43485">
    <property type="entry name" value="HYDROGENASE-4 COMPONENT G"/>
    <property type="match status" value="1"/>
</dbReference>
<sequence>MTRARLEDIGVLDAKAATELGVVGPFARASGIDFDARRDMPYDAYALFKITPAVEKGGDALARTMVRWEEVTTSIQLVREAIKDLPQGDIIDEAMLFKNPEYRREGVSGVLGVYTYLYPEPGEWTGLAEATRGLTMTQIWTTIEQLVAYSNQTKQPISFSIHGYGKS</sequence>
<evidence type="ECO:0000313" key="4">
    <source>
        <dbReference type="Proteomes" id="UP000002439"/>
    </source>
</evidence>
<dbReference type="SUPFAM" id="SSF56762">
    <property type="entry name" value="HydB/Nqo4-like"/>
    <property type="match status" value="1"/>
</dbReference>
<dbReference type="Gene3D" id="1.10.645.10">
    <property type="entry name" value="Cytochrome-c3 Hydrogenase, chain B"/>
    <property type="match status" value="1"/>
</dbReference>
<dbReference type="PANTHER" id="PTHR43485:SF1">
    <property type="entry name" value="FORMATE HYDROGENLYASE SUBUNIT 5-RELATED"/>
    <property type="match status" value="1"/>
</dbReference>
<keyword evidence="4" id="KW-1185">Reference proteome</keyword>
<dbReference type="GeneID" id="1465124"/>
<proteinExistence type="predicted"/>
<evidence type="ECO:0000313" key="3">
    <source>
        <dbReference type="EMBL" id="AAL62899.1"/>
    </source>
</evidence>
<evidence type="ECO:0000256" key="1">
    <source>
        <dbReference type="ARBA" id="ARBA00023002"/>
    </source>
</evidence>
<name>Q8ZYU4_PYRAE</name>
<dbReference type="STRING" id="178306.PAE0617"/>
<dbReference type="EnsemblBacteria" id="AAL62899">
    <property type="protein sequence ID" value="AAL62899"/>
    <property type="gene ID" value="PAE0617"/>
</dbReference>
<gene>
    <name evidence="3" type="ordered locus">PAE0617</name>
</gene>
<dbReference type="Proteomes" id="UP000002439">
    <property type="component" value="Chromosome"/>
</dbReference>
<dbReference type="InterPro" id="IPR001135">
    <property type="entry name" value="NADH_Q_OxRdtase_suD"/>
</dbReference>
<dbReference type="GO" id="GO:0051287">
    <property type="term" value="F:NAD binding"/>
    <property type="evidence" value="ECO:0007669"/>
    <property type="project" value="InterPro"/>
</dbReference>
<dbReference type="GO" id="GO:0016651">
    <property type="term" value="F:oxidoreductase activity, acting on NAD(P)H"/>
    <property type="evidence" value="ECO:0007669"/>
    <property type="project" value="InterPro"/>
</dbReference>
<feature type="domain" description="NADH-quinone oxidoreductase subunit D" evidence="2">
    <location>
        <begin position="2"/>
        <end position="155"/>
    </location>
</feature>
<dbReference type="GO" id="GO:0048038">
    <property type="term" value="F:quinone binding"/>
    <property type="evidence" value="ECO:0007669"/>
    <property type="project" value="InterPro"/>
</dbReference>
<dbReference type="InterPro" id="IPR052197">
    <property type="entry name" value="ComplexI_49kDa-like"/>
</dbReference>
<dbReference type="Pfam" id="PF00346">
    <property type="entry name" value="Complex1_49kDa"/>
    <property type="match status" value="1"/>
</dbReference>
<dbReference type="InParanoid" id="Q8ZYU4"/>
<dbReference type="eggNOG" id="arCOG01548">
    <property type="taxonomic scope" value="Archaea"/>
</dbReference>
<protein>
    <submittedName>
        <fullName evidence="3">Oxidoreductase, truncation</fullName>
    </submittedName>
</protein>
<dbReference type="InterPro" id="IPR029014">
    <property type="entry name" value="NiFe-Hase_large"/>
</dbReference>